<accession>A0ABT2HT62</accession>
<dbReference type="PANTHER" id="PTHR22916">
    <property type="entry name" value="GLYCOSYLTRANSFERASE"/>
    <property type="match status" value="1"/>
</dbReference>
<gene>
    <name evidence="2" type="ORF">M3B43_11290</name>
</gene>
<proteinExistence type="predicted"/>
<feature type="domain" description="Glycosyltransferase 2-like" evidence="1">
    <location>
        <begin position="8"/>
        <end position="115"/>
    </location>
</feature>
<dbReference type="InterPro" id="IPR029044">
    <property type="entry name" value="Nucleotide-diphossugar_trans"/>
</dbReference>
<dbReference type="Pfam" id="PF00535">
    <property type="entry name" value="Glycos_transf_2"/>
    <property type="match status" value="1"/>
</dbReference>
<evidence type="ECO:0000313" key="3">
    <source>
        <dbReference type="Proteomes" id="UP001205046"/>
    </source>
</evidence>
<dbReference type="Gene3D" id="3.90.550.10">
    <property type="entry name" value="Spore Coat Polysaccharide Biosynthesis Protein SpsA, Chain A"/>
    <property type="match status" value="1"/>
</dbReference>
<dbReference type="InterPro" id="IPR001173">
    <property type="entry name" value="Glyco_trans_2-like"/>
</dbReference>
<name>A0ABT2HT62_9MICC</name>
<dbReference type="EMBL" id="JALXMO010000047">
    <property type="protein sequence ID" value="MCT1607889.1"/>
    <property type="molecule type" value="Genomic_DNA"/>
</dbReference>
<sequence>MAEQTLGAQHIEVLVVDDGSSDQTVRLATNFEQRADWAAYAVRRHRNTGSPSKGRNTILNEARGEYVFFLDADDYLGPQALEAMTEAGHRERAEVIVGRYVGVNRSAPNVLPPKNPKDAGDYHAGWLNSLHVQKLFRTEFLRRLPYRFNESLIYASDHPFMVSAFLHATTVALVEDVDCYFITLDPPEVQPRVNVSRADIPAVQQLRFLHDCFGLMALARGQNGELAKRAGRMRADYWNRLLKLHIPVLILRKDEDDDAVVKLAHQAQVMAELYGAVTSRTRLVPEAQIMLEALTAEAADAVRAAAHRARGSSAAAPEGAGLGTEST</sequence>
<evidence type="ECO:0000313" key="2">
    <source>
        <dbReference type="EMBL" id="MCT1607889.1"/>
    </source>
</evidence>
<dbReference type="Proteomes" id="UP001205046">
    <property type="component" value="Unassembled WGS sequence"/>
</dbReference>
<organism evidence="2 3">
    <name type="scientific">Nesterenkonia massiliensis</name>
    <dbReference type="NCBI Taxonomy" id="1232429"/>
    <lineage>
        <taxon>Bacteria</taxon>
        <taxon>Bacillati</taxon>
        <taxon>Actinomycetota</taxon>
        <taxon>Actinomycetes</taxon>
        <taxon>Micrococcales</taxon>
        <taxon>Micrococcaceae</taxon>
        <taxon>Nesterenkonia</taxon>
    </lineage>
</organism>
<dbReference type="SUPFAM" id="SSF53448">
    <property type="entry name" value="Nucleotide-diphospho-sugar transferases"/>
    <property type="match status" value="1"/>
</dbReference>
<reference evidence="2 3" key="1">
    <citation type="submission" date="2022-04" db="EMBL/GenBank/DDBJ databases">
        <title>Human microbiome associated bacterial genomes.</title>
        <authorList>
            <person name="Sandstrom S."/>
            <person name="Salamzade R."/>
            <person name="Kalan L.R."/>
        </authorList>
    </citation>
    <scope>NUCLEOTIDE SEQUENCE [LARGE SCALE GENOMIC DNA]</scope>
    <source>
        <strain evidence="3">p3-SID767</strain>
    </source>
</reference>
<dbReference type="PANTHER" id="PTHR22916:SF3">
    <property type="entry name" value="UDP-GLCNAC:BETAGAL BETA-1,3-N-ACETYLGLUCOSAMINYLTRANSFERASE-LIKE PROTEIN 1"/>
    <property type="match status" value="1"/>
</dbReference>
<comment type="caution">
    <text evidence="2">The sequence shown here is derived from an EMBL/GenBank/DDBJ whole genome shotgun (WGS) entry which is preliminary data.</text>
</comment>
<protein>
    <submittedName>
        <fullName evidence="2">Glycosyltransferase</fullName>
    </submittedName>
</protein>
<dbReference type="CDD" id="cd00761">
    <property type="entry name" value="Glyco_tranf_GTA_type"/>
    <property type="match status" value="1"/>
</dbReference>
<evidence type="ECO:0000259" key="1">
    <source>
        <dbReference type="Pfam" id="PF00535"/>
    </source>
</evidence>
<keyword evidence="3" id="KW-1185">Reference proteome</keyword>